<organism evidence="9 10">
    <name type="scientific">Desulfobacula phenolica</name>
    <dbReference type="NCBI Taxonomy" id="90732"/>
    <lineage>
        <taxon>Bacteria</taxon>
        <taxon>Pseudomonadati</taxon>
        <taxon>Thermodesulfobacteriota</taxon>
        <taxon>Desulfobacteria</taxon>
        <taxon>Desulfobacterales</taxon>
        <taxon>Desulfobacteraceae</taxon>
        <taxon>Desulfobacula</taxon>
    </lineage>
</organism>
<dbReference type="Proteomes" id="UP000199608">
    <property type="component" value="Unassembled WGS sequence"/>
</dbReference>
<evidence type="ECO:0000256" key="4">
    <source>
        <dbReference type="ARBA" id="ARBA00022989"/>
    </source>
</evidence>
<evidence type="ECO:0000256" key="3">
    <source>
        <dbReference type="ARBA" id="ARBA00022692"/>
    </source>
</evidence>
<dbReference type="InterPro" id="IPR003838">
    <property type="entry name" value="ABC3_permease_C"/>
</dbReference>
<accession>A0A1H2JKK3</accession>
<feature type="transmembrane region" description="Helical" evidence="6">
    <location>
        <begin position="707"/>
        <end position="727"/>
    </location>
</feature>
<dbReference type="PANTHER" id="PTHR30287:SF2">
    <property type="entry name" value="BLL1001 PROTEIN"/>
    <property type="match status" value="1"/>
</dbReference>
<feature type="transmembrane region" description="Helical" evidence="6">
    <location>
        <begin position="796"/>
        <end position="817"/>
    </location>
</feature>
<evidence type="ECO:0000256" key="2">
    <source>
        <dbReference type="ARBA" id="ARBA00022475"/>
    </source>
</evidence>
<keyword evidence="10" id="KW-1185">Reference proteome</keyword>
<feature type="domain" description="ABC3 transporter permease C-terminal" evidence="7">
    <location>
        <begin position="707"/>
        <end position="823"/>
    </location>
</feature>
<feature type="transmembrane region" description="Helical" evidence="6">
    <location>
        <begin position="421"/>
        <end position="447"/>
    </location>
</feature>
<keyword evidence="4 6" id="KW-1133">Transmembrane helix</keyword>
<reference evidence="10" key="1">
    <citation type="submission" date="2016-10" db="EMBL/GenBank/DDBJ databases">
        <authorList>
            <person name="Varghese N."/>
            <person name="Submissions S."/>
        </authorList>
    </citation>
    <scope>NUCLEOTIDE SEQUENCE [LARGE SCALE GENOMIC DNA]</scope>
    <source>
        <strain evidence="10">DSM 3384</strain>
    </source>
</reference>
<dbReference type="Pfam" id="PF02687">
    <property type="entry name" value="FtsX"/>
    <property type="match status" value="2"/>
</dbReference>
<evidence type="ECO:0000256" key="1">
    <source>
        <dbReference type="ARBA" id="ARBA00004651"/>
    </source>
</evidence>
<feature type="transmembrane region" description="Helical" evidence="6">
    <location>
        <begin position="348"/>
        <end position="367"/>
    </location>
</feature>
<dbReference type="GO" id="GO:0005886">
    <property type="term" value="C:plasma membrane"/>
    <property type="evidence" value="ECO:0007669"/>
    <property type="project" value="UniProtKB-SubCell"/>
</dbReference>
<proteinExistence type="predicted"/>
<feature type="transmembrane region" description="Helical" evidence="6">
    <location>
        <begin position="287"/>
        <end position="313"/>
    </location>
</feature>
<evidence type="ECO:0000259" key="8">
    <source>
        <dbReference type="Pfam" id="PF12704"/>
    </source>
</evidence>
<feature type="transmembrane region" description="Helical" evidence="6">
    <location>
        <begin position="468"/>
        <end position="485"/>
    </location>
</feature>
<keyword evidence="5 6" id="KW-0472">Membrane</keyword>
<feature type="domain" description="MacB-like periplasmic core" evidence="8">
    <location>
        <begin position="4"/>
        <end position="215"/>
    </location>
</feature>
<feature type="domain" description="ABC3 transporter permease C-terminal" evidence="7">
    <location>
        <begin position="246"/>
        <end position="368"/>
    </location>
</feature>
<keyword evidence="3 6" id="KW-0812">Transmembrane</keyword>
<protein>
    <submittedName>
        <fullName evidence="9">Putative ABC transport system permease protein</fullName>
    </submittedName>
</protein>
<evidence type="ECO:0000313" key="10">
    <source>
        <dbReference type="Proteomes" id="UP000199608"/>
    </source>
</evidence>
<evidence type="ECO:0000313" key="9">
    <source>
        <dbReference type="EMBL" id="SDU56666.1"/>
    </source>
</evidence>
<evidence type="ECO:0000256" key="5">
    <source>
        <dbReference type="ARBA" id="ARBA00023136"/>
    </source>
</evidence>
<name>A0A1H2JKK3_9BACT</name>
<feature type="transmembrane region" description="Helical" evidence="6">
    <location>
        <begin position="748"/>
        <end position="776"/>
    </location>
</feature>
<dbReference type="InterPro" id="IPR025857">
    <property type="entry name" value="MacB_PCD"/>
</dbReference>
<feature type="transmembrane region" description="Helical" evidence="6">
    <location>
        <begin position="244"/>
        <end position="267"/>
    </location>
</feature>
<dbReference type="EMBL" id="FNLL01000013">
    <property type="protein sequence ID" value="SDU56666.1"/>
    <property type="molecule type" value="Genomic_DNA"/>
</dbReference>
<sequence>MLRTFLLIFGIALGVAGVIAIDIAKTSVSKSFELSTAAITARSTHQIVGSDFKIPQSVFTQLRTNLGIKRSAPVISTHVSVRELDQQTLTLMGIDPFSEMYFRDLTVQSRSGSWTFGNDLSGLLTRTSGVLVSKNLAAQYGINQNDSLTLSFGSRQVQTFISGFLNSSDTSTNMVFQGLILADISLAQEILGFGDEITRIDLILADTSQAEQIQKILPKGVVLVETSQQNHIVRQLSRSFETSLTAFSMLALFMGIFLIYNTVSFSITRRRQLNGTLRALGATRGDIFSTVMIEVMIYALVGSVLGTCLGILLGKGAVQAVCSTVSDVYFVLTVSQTHITASTIAKGLLAGILSSFVASIFPAINAAQTLPITLMQRSAAESSLKKHLPFLTLAGSLIIGAAILILTVFTDRPGLDFIGVFLIFFGSALLAPIIILLSVMGLLAVFGRSWGVMAKMALRNIVRSLSRTSVLIASLMVATSVYIGIDIMTGSFRFSIIDWVDGHIGGDIHVSSSDTLNRALSPELLKDIQALPEVASVSAYNIHRNFSRTSGEVHIFSYLTDLSTKHWSWTAAEESQLPDMLEKGWIFVSEIFAQKNHIESKSGAKVILETRKGPKSFKIAGIFRDFFMGGGRIVVSRNVMKQFWGYEDITSMQVFLNPNTAVNPVIETIRSFIPETAGIRVVSGASIKQNILDVFDKTFLITSALQVLTAIVALTGILNSVMAMLLERTRELGILRACGAKTRQVASLLLWECGLAGFISGVMALPLGVCLSWVLINIVNRRAFGWTYDMVISPEILIQAVALCCLATVVAGIFPAIRAGRTDIGKALHME</sequence>
<evidence type="ECO:0000256" key="6">
    <source>
        <dbReference type="SAM" id="Phobius"/>
    </source>
</evidence>
<dbReference type="AlphaFoldDB" id="A0A1H2JKK3"/>
<dbReference type="InterPro" id="IPR038766">
    <property type="entry name" value="Membrane_comp_ABC_pdt"/>
</dbReference>
<gene>
    <name evidence="9" type="ORF">SAMN04487931_11325</name>
</gene>
<dbReference type="PANTHER" id="PTHR30287">
    <property type="entry name" value="MEMBRANE COMPONENT OF PREDICTED ABC SUPERFAMILY METABOLITE UPTAKE TRANSPORTER"/>
    <property type="match status" value="1"/>
</dbReference>
<keyword evidence="2" id="KW-1003">Cell membrane</keyword>
<comment type="subcellular location">
    <subcellularLocation>
        <location evidence="1">Cell membrane</location>
        <topology evidence="1">Multi-pass membrane protein</topology>
    </subcellularLocation>
</comment>
<feature type="transmembrane region" description="Helical" evidence="6">
    <location>
        <begin position="388"/>
        <end position="409"/>
    </location>
</feature>
<evidence type="ECO:0000259" key="7">
    <source>
        <dbReference type="Pfam" id="PF02687"/>
    </source>
</evidence>
<dbReference type="Pfam" id="PF12704">
    <property type="entry name" value="MacB_PCD"/>
    <property type="match status" value="1"/>
</dbReference>